<dbReference type="EC" id="2.3.2.8" evidence="2"/>
<reference evidence="8 9" key="1">
    <citation type="journal article" date="2016" name="Nat. Commun.">
        <title>Ectomycorrhizal ecology is imprinted in the genome of the dominant symbiotic fungus Cenococcum geophilum.</title>
        <authorList>
            <consortium name="DOE Joint Genome Institute"/>
            <person name="Peter M."/>
            <person name="Kohler A."/>
            <person name="Ohm R.A."/>
            <person name="Kuo A."/>
            <person name="Krutzmann J."/>
            <person name="Morin E."/>
            <person name="Arend M."/>
            <person name="Barry K.W."/>
            <person name="Binder M."/>
            <person name="Choi C."/>
            <person name="Clum A."/>
            <person name="Copeland A."/>
            <person name="Grisel N."/>
            <person name="Haridas S."/>
            <person name="Kipfer T."/>
            <person name="LaButti K."/>
            <person name="Lindquist E."/>
            <person name="Lipzen A."/>
            <person name="Maire R."/>
            <person name="Meier B."/>
            <person name="Mihaltcheva S."/>
            <person name="Molinier V."/>
            <person name="Murat C."/>
            <person name="Poggeler S."/>
            <person name="Quandt C.A."/>
            <person name="Sperisen C."/>
            <person name="Tritt A."/>
            <person name="Tisserant E."/>
            <person name="Crous P.W."/>
            <person name="Henrissat B."/>
            <person name="Nehls U."/>
            <person name="Egli S."/>
            <person name="Spatafora J.W."/>
            <person name="Grigoriev I.V."/>
            <person name="Martin F.M."/>
        </authorList>
    </citation>
    <scope>NUCLEOTIDE SEQUENCE [LARGE SCALE GENOMIC DNA]</scope>
    <source>
        <strain evidence="8 9">CBS 459.81</strain>
    </source>
</reference>
<dbReference type="InterPro" id="IPR007471">
    <property type="entry name" value="N-end_Aminoacyl_Trfase_N"/>
</dbReference>
<feature type="domain" description="N-end rule aminoacyl transferase C-terminal" evidence="7">
    <location>
        <begin position="150"/>
        <end position="286"/>
    </location>
</feature>
<dbReference type="InterPro" id="IPR016181">
    <property type="entry name" value="Acyl_CoA_acyltransferase"/>
</dbReference>
<dbReference type="SUPFAM" id="SSF55729">
    <property type="entry name" value="Acyl-CoA N-acyltransferases (Nat)"/>
    <property type="match status" value="1"/>
</dbReference>
<keyword evidence="3" id="KW-0808">Transferase</keyword>
<dbReference type="InterPro" id="IPR007472">
    <property type="entry name" value="N-end_Aminoacyl_Trfase_C"/>
</dbReference>
<proteinExistence type="inferred from homology"/>
<dbReference type="Pfam" id="PF04376">
    <property type="entry name" value="ATE_N"/>
    <property type="match status" value="1"/>
</dbReference>
<dbReference type="GO" id="GO:0004057">
    <property type="term" value="F:arginyl-tRNA--protein transferase activity"/>
    <property type="evidence" value="ECO:0007669"/>
    <property type="project" value="UniProtKB-EC"/>
</dbReference>
<dbReference type="PANTHER" id="PTHR21367:SF1">
    <property type="entry name" value="ARGINYL-TRNA--PROTEIN TRANSFERASE 1"/>
    <property type="match status" value="1"/>
</dbReference>
<sequence length="305" mass="35225">MQALAKEEGVVSFLTPIGACYYAISKELSVGHYQELVDRGWRRSGTVLYKPDVRRHCCPHYTIRLPAADFKPARDQRQALNRWNTFVLGDDYTKEAARLHPKSKEEKARQRSSFDLLTAIHKSEYTYLKMPPDPAHRFEVTLEPDTFSEEKYALYAEYQRTVHHEMPSHITPRGFQRFLCDSPLERTSRRHSASTSPQLLGSYHQTYRLNGVLIALSVLDLLPHGVSGVYFIYSPKYAQYCPGKLSALREAALALEGGYQFYYMGYYIHSCVKMRYKGEYRPQWVLDPESLGWVELDGAMGRMET</sequence>
<evidence type="ECO:0000256" key="1">
    <source>
        <dbReference type="ARBA" id="ARBA00009991"/>
    </source>
</evidence>
<dbReference type="InterPro" id="IPR030700">
    <property type="entry name" value="N-end_Aminoacyl_Trfase"/>
</dbReference>
<evidence type="ECO:0000256" key="3">
    <source>
        <dbReference type="ARBA" id="ARBA00022679"/>
    </source>
</evidence>
<gene>
    <name evidence="8" type="ORF">K432DRAFT_407285</name>
</gene>
<evidence type="ECO:0000313" key="8">
    <source>
        <dbReference type="EMBL" id="OCK77485.1"/>
    </source>
</evidence>
<dbReference type="EMBL" id="KV745125">
    <property type="protein sequence ID" value="OCK77485.1"/>
    <property type="molecule type" value="Genomic_DNA"/>
</dbReference>
<organism evidence="8 9">
    <name type="scientific">Lepidopterella palustris CBS 459.81</name>
    <dbReference type="NCBI Taxonomy" id="1314670"/>
    <lineage>
        <taxon>Eukaryota</taxon>
        <taxon>Fungi</taxon>
        <taxon>Dikarya</taxon>
        <taxon>Ascomycota</taxon>
        <taxon>Pezizomycotina</taxon>
        <taxon>Dothideomycetes</taxon>
        <taxon>Pleosporomycetidae</taxon>
        <taxon>Mytilinidiales</taxon>
        <taxon>Argynnaceae</taxon>
        <taxon>Lepidopterella</taxon>
    </lineage>
</organism>
<dbReference type="GO" id="GO:0005737">
    <property type="term" value="C:cytoplasm"/>
    <property type="evidence" value="ECO:0007669"/>
    <property type="project" value="TreeGrafter"/>
</dbReference>
<accession>A0A8E2E4Y4</accession>
<protein>
    <recommendedName>
        <fullName evidence="2">arginyltransferase</fullName>
        <ecNumber evidence="2">2.3.2.8</ecNumber>
    </recommendedName>
</protein>
<dbReference type="Proteomes" id="UP000250266">
    <property type="component" value="Unassembled WGS sequence"/>
</dbReference>
<feature type="non-terminal residue" evidence="8">
    <location>
        <position position="305"/>
    </location>
</feature>
<keyword evidence="9" id="KW-1185">Reference proteome</keyword>
<comment type="similarity">
    <text evidence="1">Belongs to the R-transferase family.</text>
</comment>
<evidence type="ECO:0000259" key="7">
    <source>
        <dbReference type="Pfam" id="PF04377"/>
    </source>
</evidence>
<dbReference type="Pfam" id="PF04377">
    <property type="entry name" value="ATE_C"/>
    <property type="match status" value="1"/>
</dbReference>
<keyword evidence="4" id="KW-0833">Ubl conjugation pathway</keyword>
<keyword evidence="5" id="KW-0012">Acyltransferase</keyword>
<dbReference type="OrthoDB" id="74183at2759"/>
<dbReference type="AlphaFoldDB" id="A0A8E2E4Y4"/>
<feature type="domain" description="N-end aminoacyl transferase N-terminal" evidence="6">
    <location>
        <begin position="24"/>
        <end position="78"/>
    </location>
</feature>
<evidence type="ECO:0000256" key="2">
    <source>
        <dbReference type="ARBA" id="ARBA00012025"/>
    </source>
</evidence>
<dbReference type="PIRSF" id="PIRSF037207">
    <property type="entry name" value="ATE1_euk"/>
    <property type="match status" value="1"/>
</dbReference>
<name>A0A8E2E4Y4_9PEZI</name>
<dbReference type="InterPro" id="IPR017137">
    <property type="entry name" value="Arg-tRNA-P_Trfase_1_euk"/>
</dbReference>
<evidence type="ECO:0000256" key="4">
    <source>
        <dbReference type="ARBA" id="ARBA00022786"/>
    </source>
</evidence>
<evidence type="ECO:0000256" key="5">
    <source>
        <dbReference type="ARBA" id="ARBA00023315"/>
    </source>
</evidence>
<evidence type="ECO:0000259" key="6">
    <source>
        <dbReference type="Pfam" id="PF04376"/>
    </source>
</evidence>
<dbReference type="PANTHER" id="PTHR21367">
    <property type="entry name" value="ARGININE-TRNA-PROTEIN TRANSFERASE 1"/>
    <property type="match status" value="1"/>
</dbReference>
<evidence type="ECO:0000313" key="9">
    <source>
        <dbReference type="Proteomes" id="UP000250266"/>
    </source>
</evidence>